<gene>
    <name evidence="1" type="ORF">K3G42_021195</name>
</gene>
<keyword evidence="2" id="KW-1185">Reference proteome</keyword>
<dbReference type="EMBL" id="CM037620">
    <property type="protein sequence ID" value="KAH7995097.1"/>
    <property type="molecule type" value="Genomic_DNA"/>
</dbReference>
<sequence length="605" mass="68446">MIWRELLLDEHHTGDSPEEISQLFVRAILDHDSEKKVIQESRDTINKRPEYLDLTLLHTGASNGLSSSEISENISEQTEKGSTCLSDSSREEISHAQTIKYDQEFQEQREAKVWGDCEVEGHKCSTSIKNSHIMCKRDYSFSTTVDLHESLDSYFWPPLNDSSDEEWTDVVKAKRETLTKTHITSQNSASFLKSNHMIHTSISVLEDGLPSTRRATSFEKITLAAENLAEIGEKNKFKDFIWTLKFDNSSGFIDGAENTTKQVRSRNILFDPESQKDGLNCLSFHSQKKSRVQKKGTKSVHMAGMDKRFEENKCIGNEQTDNPFKGENNTGDETELELSLKKNPSILIHSLSTSFVLKSQGNTAWEVSPDSFDRHYKNHGCVEGDNVIQNSAPINVQDDINEYVSKGIIESPIGPKNSSVEFHIPRVKVDSIKKLSGHDKVLSNTHDNDNVLAQYYFYLNYLSQSKKPQLEEDNHSFSCEKLHYFSQEETLPIHCLSKNSNSMKDADPELVDHDFGPCGKNCHTDKRAEVIKPPEEQESKPVFTNSSPRSMPHLALTDKGKLGTLHSSKDGIQILRQGNKDVQKIDLKLLTSITRHFAGFILFSS</sequence>
<protein>
    <submittedName>
        <fullName evidence="1">Uncharacterized protein</fullName>
    </submittedName>
</protein>
<organism evidence="1 2">
    <name type="scientific">Sphaerodactylus townsendi</name>
    <dbReference type="NCBI Taxonomy" id="933632"/>
    <lineage>
        <taxon>Eukaryota</taxon>
        <taxon>Metazoa</taxon>
        <taxon>Chordata</taxon>
        <taxon>Craniata</taxon>
        <taxon>Vertebrata</taxon>
        <taxon>Euteleostomi</taxon>
        <taxon>Lepidosauria</taxon>
        <taxon>Squamata</taxon>
        <taxon>Bifurcata</taxon>
        <taxon>Gekkota</taxon>
        <taxon>Sphaerodactylidae</taxon>
        <taxon>Sphaerodactylus</taxon>
    </lineage>
</organism>
<accession>A0ACB8EQQ3</accession>
<evidence type="ECO:0000313" key="1">
    <source>
        <dbReference type="EMBL" id="KAH7995097.1"/>
    </source>
</evidence>
<comment type="caution">
    <text evidence="1">The sequence shown here is derived from an EMBL/GenBank/DDBJ whole genome shotgun (WGS) entry which is preliminary data.</text>
</comment>
<name>A0ACB8EQQ3_9SAUR</name>
<dbReference type="Proteomes" id="UP000827872">
    <property type="component" value="Linkage Group LG07"/>
</dbReference>
<evidence type="ECO:0000313" key="2">
    <source>
        <dbReference type="Proteomes" id="UP000827872"/>
    </source>
</evidence>
<proteinExistence type="predicted"/>
<reference evidence="1" key="1">
    <citation type="submission" date="2021-08" db="EMBL/GenBank/DDBJ databases">
        <title>The first chromosome-level gecko genome reveals the dynamic sex chromosomes of Neotropical dwarf geckos (Sphaerodactylidae: Sphaerodactylus).</title>
        <authorList>
            <person name="Pinto B.J."/>
            <person name="Keating S.E."/>
            <person name="Gamble T."/>
        </authorList>
    </citation>
    <scope>NUCLEOTIDE SEQUENCE</scope>
    <source>
        <strain evidence="1">TG3544</strain>
    </source>
</reference>